<evidence type="ECO:0000256" key="1">
    <source>
        <dbReference type="ARBA" id="ARBA00010333"/>
    </source>
</evidence>
<dbReference type="Proteomes" id="UP000324143">
    <property type="component" value="Unassembled WGS sequence"/>
</dbReference>
<dbReference type="SUPFAM" id="SSF53850">
    <property type="entry name" value="Periplasmic binding protein-like II"/>
    <property type="match status" value="1"/>
</dbReference>
<dbReference type="EMBL" id="VSIX01000058">
    <property type="protein sequence ID" value="TYB30980.1"/>
    <property type="molecule type" value="Genomic_DNA"/>
</dbReference>
<feature type="domain" description="Solute-binding protein family 3/N-terminal" evidence="4">
    <location>
        <begin position="30"/>
        <end position="258"/>
    </location>
</feature>
<dbReference type="Gene3D" id="3.40.190.10">
    <property type="entry name" value="Periplasmic binding protein-like II"/>
    <property type="match status" value="2"/>
</dbReference>
<evidence type="ECO:0000313" key="5">
    <source>
        <dbReference type="EMBL" id="TYB30980.1"/>
    </source>
</evidence>
<dbReference type="Pfam" id="PF00497">
    <property type="entry name" value="SBP_bac_3"/>
    <property type="match status" value="1"/>
</dbReference>
<dbReference type="PROSITE" id="PS01039">
    <property type="entry name" value="SBP_BACTERIAL_3"/>
    <property type="match status" value="1"/>
</dbReference>
<gene>
    <name evidence="5" type="ORF">FXF47_06030</name>
</gene>
<sequence>MKRMSIKRYIILGLLLSFIAILVSFKHEAKIKFATVEFPPYSYIENGEITGLEVEIVKKICEIADIDYDISLMPFSRAYRSVLNFKRTEYDALFNFYKTPKRLNVFKYTEPIIENPIVFFVRKKDDIKFDGEIASIKGKKVGVMRGYVYSQEFSRAVKEDIIEVEKANSHIINFKKLISGRIDIYAVEKFVGCFVVNDMNIQNKVKTLTTPLKIQQGYIGFSKYNPKKRFINRINSALKKMKKNGSYKKIYNKYLDINSKMKKNENFYRFKK</sequence>
<protein>
    <submittedName>
        <fullName evidence="5">Amino acid ABC transporter substrate-binding protein</fullName>
    </submittedName>
</protein>
<reference evidence="5" key="1">
    <citation type="submission" date="2019-08" db="EMBL/GenBank/DDBJ databases">
        <title>Genomic characterization of a novel candidate phylum (ARYD3) from a high temperature, high salinity tertiary oil reservoir in north central Oklahoma, USA.</title>
        <authorList>
            <person name="Youssef N.H."/>
            <person name="Yadav A."/>
            <person name="Elshahed M.S."/>
        </authorList>
    </citation>
    <scope>NUCLEOTIDE SEQUENCE [LARGE SCALE GENOMIC DNA]</scope>
    <source>
        <strain evidence="5">ARYD3</strain>
    </source>
</reference>
<proteinExistence type="inferred from homology"/>
<comment type="similarity">
    <text evidence="1 3">Belongs to the bacterial solute-binding protein 3 family.</text>
</comment>
<dbReference type="InterPro" id="IPR001638">
    <property type="entry name" value="Solute-binding_3/MltF_N"/>
</dbReference>
<evidence type="ECO:0000313" key="6">
    <source>
        <dbReference type="Proteomes" id="UP000324143"/>
    </source>
</evidence>
<comment type="caution">
    <text evidence="5">The sequence shown here is derived from an EMBL/GenBank/DDBJ whole genome shotgun (WGS) entry which is preliminary data.</text>
</comment>
<dbReference type="PANTHER" id="PTHR38834:SF3">
    <property type="entry name" value="SOLUTE-BINDING PROTEIN FAMILY 3_N-TERMINAL DOMAIN-CONTAINING PROTEIN"/>
    <property type="match status" value="1"/>
</dbReference>
<name>A0A5D0MHS9_9BACT</name>
<organism evidence="5 6">
    <name type="scientific">Candidatus Mcinerneyibacterium aminivorans</name>
    <dbReference type="NCBI Taxonomy" id="2703815"/>
    <lineage>
        <taxon>Bacteria</taxon>
        <taxon>Candidatus Macinerneyibacteriota</taxon>
        <taxon>Candidatus Mcinerneyibacteria</taxon>
        <taxon>Candidatus Mcinerneyibacteriales</taxon>
        <taxon>Candidatus Mcinerneyibacteriaceae</taxon>
        <taxon>Candidatus Mcinerneyibacterium</taxon>
    </lineage>
</organism>
<evidence type="ECO:0000259" key="4">
    <source>
        <dbReference type="SMART" id="SM00062"/>
    </source>
</evidence>
<dbReference type="PANTHER" id="PTHR38834">
    <property type="entry name" value="PERIPLASMIC SUBSTRATE BINDING PROTEIN FAMILY 3"/>
    <property type="match status" value="1"/>
</dbReference>
<keyword evidence="6" id="KW-1185">Reference proteome</keyword>
<keyword evidence="2" id="KW-0732">Signal</keyword>
<accession>A0A5D0MHS9</accession>
<dbReference type="SMART" id="SM00062">
    <property type="entry name" value="PBPb"/>
    <property type="match status" value="1"/>
</dbReference>
<dbReference type="InterPro" id="IPR018313">
    <property type="entry name" value="SBP_3_CS"/>
</dbReference>
<evidence type="ECO:0000256" key="2">
    <source>
        <dbReference type="ARBA" id="ARBA00022729"/>
    </source>
</evidence>
<evidence type="ECO:0000256" key="3">
    <source>
        <dbReference type="RuleBase" id="RU003744"/>
    </source>
</evidence>
<dbReference type="AlphaFoldDB" id="A0A5D0MHS9"/>